<proteinExistence type="inferred from homology"/>
<feature type="binding site" evidence="11">
    <location>
        <position position="34"/>
    </location>
    <ligand>
        <name>Mg(2+)</name>
        <dbReference type="ChEBI" id="CHEBI:18420"/>
    </ligand>
</feature>
<dbReference type="InterPro" id="IPR023000">
    <property type="entry name" value="Shikimate_kinase_CS"/>
</dbReference>
<dbReference type="InterPro" id="IPR027417">
    <property type="entry name" value="P-loop_NTPase"/>
</dbReference>
<evidence type="ECO:0000256" key="6">
    <source>
        <dbReference type="ARBA" id="ARBA00022741"/>
    </source>
</evidence>
<comment type="pathway">
    <text evidence="1 11">Metabolic intermediate biosynthesis; chorismate biosynthesis; chorismate from D-erythrose 4-phosphate and phosphoenolpyruvate: step 5/7.</text>
</comment>
<dbReference type="PRINTS" id="PR01100">
    <property type="entry name" value="SHIKIMTKNASE"/>
</dbReference>
<dbReference type="AlphaFoldDB" id="A0A6L8W2U1"/>
<dbReference type="GO" id="GO:0009073">
    <property type="term" value="P:aromatic amino acid family biosynthetic process"/>
    <property type="evidence" value="ECO:0007669"/>
    <property type="project" value="UniProtKB-KW"/>
</dbReference>
<comment type="caution">
    <text evidence="11">Lacks conserved residue(s) required for the propagation of feature annotation.</text>
</comment>
<dbReference type="SUPFAM" id="SSF52540">
    <property type="entry name" value="P-loop containing nucleoside triphosphate hydrolases"/>
    <property type="match status" value="1"/>
</dbReference>
<keyword evidence="11" id="KW-0460">Magnesium</keyword>
<protein>
    <recommendedName>
        <fullName evidence="3 11">Shikimate kinase</fullName>
        <shortName evidence="11">SK</shortName>
        <ecNumber evidence="3 11">2.7.1.71</ecNumber>
    </recommendedName>
</protein>
<keyword evidence="7 11" id="KW-0418">Kinase</keyword>
<sequence length="200" mass="21891">MNKTQIAEAGNATSVNEYENRPIVLVGLMGAGKSSIGRRLATQLGLPFKDADTEIEAASNLSVSEFFNLHGEAAFREGERKVIARLLKEPRHVLATGGGAFMDPRTRALISKKGCSIWLRAELDVIYKRCMKRNNRPLLKTGNPKTILKNLMEARYPVYAEADITVDSGDGPHEIVVDKIIAALKDLKNSSSGEIAQGRK</sequence>
<comment type="subcellular location">
    <subcellularLocation>
        <location evidence="11">Cytoplasm</location>
    </subcellularLocation>
</comment>
<keyword evidence="11" id="KW-0479">Metal-binding</keyword>
<dbReference type="NCBIfam" id="NF010552">
    <property type="entry name" value="PRK13946.1"/>
    <property type="match status" value="1"/>
</dbReference>
<dbReference type="Gene3D" id="3.40.50.300">
    <property type="entry name" value="P-loop containing nucleotide triphosphate hydrolases"/>
    <property type="match status" value="1"/>
</dbReference>
<feature type="binding site" evidence="11">
    <location>
        <position position="76"/>
    </location>
    <ligand>
        <name>substrate</name>
    </ligand>
</feature>
<comment type="subunit">
    <text evidence="11">Monomer.</text>
</comment>
<dbReference type="GO" id="GO:0004765">
    <property type="term" value="F:shikimate kinase activity"/>
    <property type="evidence" value="ECO:0007669"/>
    <property type="project" value="UniProtKB-UniRule"/>
</dbReference>
<keyword evidence="11" id="KW-0963">Cytoplasm</keyword>
<evidence type="ECO:0000256" key="8">
    <source>
        <dbReference type="ARBA" id="ARBA00022840"/>
    </source>
</evidence>
<evidence type="ECO:0000313" key="13">
    <source>
        <dbReference type="Proteomes" id="UP000476030"/>
    </source>
</evidence>
<evidence type="ECO:0000256" key="7">
    <source>
        <dbReference type="ARBA" id="ARBA00022777"/>
    </source>
</evidence>
<evidence type="ECO:0000256" key="11">
    <source>
        <dbReference type="HAMAP-Rule" id="MF_00109"/>
    </source>
</evidence>
<comment type="function">
    <text evidence="11">Catalyzes the specific phosphorylation of the 3-hydroxyl group of shikimic acid using ATP as a cosubstrate.</text>
</comment>
<dbReference type="Proteomes" id="UP000476030">
    <property type="component" value="Unassembled WGS sequence"/>
</dbReference>
<feature type="binding site" evidence="11">
    <location>
        <position position="52"/>
    </location>
    <ligand>
        <name>substrate</name>
    </ligand>
</feature>
<evidence type="ECO:0000256" key="3">
    <source>
        <dbReference type="ARBA" id="ARBA00012154"/>
    </source>
</evidence>
<keyword evidence="6 11" id="KW-0547">Nucleotide-binding</keyword>
<dbReference type="GO" id="GO:0009423">
    <property type="term" value="P:chorismate biosynthetic process"/>
    <property type="evidence" value="ECO:0007669"/>
    <property type="project" value="UniProtKB-UniRule"/>
</dbReference>
<dbReference type="PANTHER" id="PTHR21087">
    <property type="entry name" value="SHIKIMATE KINASE"/>
    <property type="match status" value="1"/>
</dbReference>
<dbReference type="GO" id="GO:0005524">
    <property type="term" value="F:ATP binding"/>
    <property type="evidence" value="ECO:0007669"/>
    <property type="project" value="UniProtKB-UniRule"/>
</dbReference>
<dbReference type="UniPathway" id="UPA00053">
    <property type="reaction ID" value="UER00088"/>
</dbReference>
<dbReference type="GO" id="GO:0005829">
    <property type="term" value="C:cytosol"/>
    <property type="evidence" value="ECO:0007669"/>
    <property type="project" value="TreeGrafter"/>
</dbReference>
<dbReference type="InterPro" id="IPR031322">
    <property type="entry name" value="Shikimate/glucono_kinase"/>
</dbReference>
<dbReference type="EMBL" id="WTUW01000001">
    <property type="protein sequence ID" value="MZR29278.1"/>
    <property type="molecule type" value="Genomic_DNA"/>
</dbReference>
<dbReference type="RefSeq" id="WP_161313762.1">
    <property type="nucleotide sequence ID" value="NZ_WTUW01000001.1"/>
</dbReference>
<evidence type="ECO:0000256" key="1">
    <source>
        <dbReference type="ARBA" id="ARBA00004842"/>
    </source>
</evidence>
<evidence type="ECO:0000313" key="12">
    <source>
        <dbReference type="EMBL" id="MZR29278.1"/>
    </source>
</evidence>
<feature type="binding site" evidence="11">
    <location>
        <begin position="30"/>
        <end position="35"/>
    </location>
    <ligand>
        <name>ATP</name>
        <dbReference type="ChEBI" id="CHEBI:30616"/>
    </ligand>
</feature>
<dbReference type="Pfam" id="PF01202">
    <property type="entry name" value="SKI"/>
    <property type="match status" value="1"/>
</dbReference>
<dbReference type="GO" id="GO:0008652">
    <property type="term" value="P:amino acid biosynthetic process"/>
    <property type="evidence" value="ECO:0007669"/>
    <property type="project" value="UniProtKB-KW"/>
</dbReference>
<feature type="binding site" evidence="11">
    <location>
        <position position="98"/>
    </location>
    <ligand>
        <name>substrate</name>
    </ligand>
</feature>
<accession>A0A6L8W2U1</accession>
<comment type="catalytic activity">
    <reaction evidence="10 11">
        <text>shikimate + ATP = 3-phosphoshikimate + ADP + H(+)</text>
        <dbReference type="Rhea" id="RHEA:13121"/>
        <dbReference type="ChEBI" id="CHEBI:15378"/>
        <dbReference type="ChEBI" id="CHEBI:30616"/>
        <dbReference type="ChEBI" id="CHEBI:36208"/>
        <dbReference type="ChEBI" id="CHEBI:145989"/>
        <dbReference type="ChEBI" id="CHEBI:456216"/>
        <dbReference type="EC" id="2.7.1.71"/>
    </reaction>
</comment>
<comment type="caution">
    <text evidence="12">The sequence shown here is derived from an EMBL/GenBank/DDBJ whole genome shotgun (WGS) entry which is preliminary data.</text>
</comment>
<evidence type="ECO:0000256" key="5">
    <source>
        <dbReference type="ARBA" id="ARBA00022679"/>
    </source>
</evidence>
<dbReference type="PROSITE" id="PS01128">
    <property type="entry name" value="SHIKIMATE_KINASE"/>
    <property type="match status" value="1"/>
</dbReference>
<keyword evidence="5 11" id="KW-0808">Transferase</keyword>
<evidence type="ECO:0000256" key="2">
    <source>
        <dbReference type="ARBA" id="ARBA00006997"/>
    </source>
</evidence>
<dbReference type="PANTHER" id="PTHR21087:SF16">
    <property type="entry name" value="SHIKIMATE KINASE 1, CHLOROPLASTIC"/>
    <property type="match status" value="1"/>
</dbReference>
<comment type="cofactor">
    <cofactor evidence="11">
        <name>Mg(2+)</name>
        <dbReference type="ChEBI" id="CHEBI:18420"/>
    </cofactor>
    <text evidence="11">Binds 1 Mg(2+) ion per subunit.</text>
</comment>
<dbReference type="CDD" id="cd00464">
    <property type="entry name" value="SK"/>
    <property type="match status" value="1"/>
</dbReference>
<keyword evidence="8 11" id="KW-0067">ATP-binding</keyword>
<evidence type="ECO:0000256" key="9">
    <source>
        <dbReference type="ARBA" id="ARBA00023141"/>
    </source>
</evidence>
<feature type="binding site" evidence="11">
    <location>
        <position position="136"/>
    </location>
    <ligand>
        <name>ATP</name>
        <dbReference type="ChEBI" id="CHEBI:30616"/>
    </ligand>
</feature>
<evidence type="ECO:0000256" key="10">
    <source>
        <dbReference type="ARBA" id="ARBA00048567"/>
    </source>
</evidence>
<name>A0A6L8W2U1_9PROT</name>
<reference evidence="12 13" key="1">
    <citation type="submission" date="2019-12" db="EMBL/GenBank/DDBJ databases">
        <title>Snethiella sp. nov. sp. isolated from sea sand.</title>
        <authorList>
            <person name="Kim J."/>
            <person name="Jeong S.E."/>
            <person name="Jung H.S."/>
            <person name="Jeon C.O."/>
        </authorList>
    </citation>
    <scope>NUCLEOTIDE SEQUENCE [LARGE SCALE GENOMIC DNA]</scope>
    <source>
        <strain evidence="12 13">DP05</strain>
    </source>
</reference>
<dbReference type="InterPro" id="IPR000623">
    <property type="entry name" value="Shikimate_kinase/TSH1"/>
</dbReference>
<feature type="binding site" evidence="11">
    <location>
        <position position="155"/>
    </location>
    <ligand>
        <name>substrate</name>
    </ligand>
</feature>
<keyword evidence="9 11" id="KW-0057">Aromatic amino acid biosynthesis</keyword>
<dbReference type="HAMAP" id="MF_00109">
    <property type="entry name" value="Shikimate_kinase"/>
    <property type="match status" value="1"/>
</dbReference>
<keyword evidence="13" id="KW-1185">Reference proteome</keyword>
<gene>
    <name evidence="11" type="primary">aroK</name>
    <name evidence="12" type="ORF">GQE98_01390</name>
</gene>
<comment type="similarity">
    <text evidence="2 11">Belongs to the shikimate kinase family.</text>
</comment>
<evidence type="ECO:0000256" key="4">
    <source>
        <dbReference type="ARBA" id="ARBA00022605"/>
    </source>
</evidence>
<organism evidence="12 13">
    <name type="scientific">Sneathiella litorea</name>
    <dbReference type="NCBI Taxonomy" id="2606216"/>
    <lineage>
        <taxon>Bacteria</taxon>
        <taxon>Pseudomonadati</taxon>
        <taxon>Pseudomonadota</taxon>
        <taxon>Alphaproteobacteria</taxon>
        <taxon>Sneathiellales</taxon>
        <taxon>Sneathiellaceae</taxon>
        <taxon>Sneathiella</taxon>
    </lineage>
</organism>
<dbReference type="EC" id="2.7.1.71" evidence="3 11"/>
<dbReference type="GO" id="GO:0000287">
    <property type="term" value="F:magnesium ion binding"/>
    <property type="evidence" value="ECO:0007669"/>
    <property type="project" value="UniProtKB-UniRule"/>
</dbReference>
<keyword evidence="4 11" id="KW-0028">Amino-acid biosynthesis</keyword>